<dbReference type="Proteomes" id="UP000306102">
    <property type="component" value="Unassembled WGS sequence"/>
</dbReference>
<comment type="similarity">
    <text evidence="1">Belongs to the plant acyltransferase family.</text>
</comment>
<dbReference type="Gene3D" id="3.30.559.10">
    <property type="entry name" value="Chloramphenicol acetyltransferase-like domain"/>
    <property type="match status" value="2"/>
</dbReference>
<comment type="caution">
    <text evidence="2">The sequence shown here is derived from an EMBL/GenBank/DDBJ whole genome shotgun (WGS) entry which is preliminary data.</text>
</comment>
<dbReference type="InterPro" id="IPR023213">
    <property type="entry name" value="CAT-like_dom_sf"/>
</dbReference>
<dbReference type="EMBL" id="SDRB02001216">
    <property type="protein sequence ID" value="THG21773.1"/>
    <property type="molecule type" value="Genomic_DNA"/>
</dbReference>
<dbReference type="InterPro" id="IPR050317">
    <property type="entry name" value="Plant_Fungal_Acyltransferase"/>
</dbReference>
<dbReference type="GO" id="GO:0016747">
    <property type="term" value="F:acyltransferase activity, transferring groups other than amino-acyl groups"/>
    <property type="evidence" value="ECO:0007669"/>
    <property type="project" value="TreeGrafter"/>
</dbReference>
<evidence type="ECO:0000313" key="2">
    <source>
        <dbReference type="EMBL" id="THG21773.1"/>
    </source>
</evidence>
<accession>A0A4S4EXK2</accession>
<dbReference type="PANTHER" id="PTHR31642">
    <property type="entry name" value="TRICHOTHECENE 3-O-ACETYLTRANSFERASE"/>
    <property type="match status" value="1"/>
</dbReference>
<dbReference type="Pfam" id="PF02458">
    <property type="entry name" value="Transferase"/>
    <property type="match status" value="1"/>
</dbReference>
<protein>
    <recommendedName>
        <fullName evidence="4">Shikimate O-hydroxycinnamoyltransferase</fullName>
    </recommendedName>
</protein>
<keyword evidence="3" id="KW-1185">Reference proteome</keyword>
<evidence type="ECO:0000256" key="1">
    <source>
        <dbReference type="ARBA" id="ARBA00009861"/>
    </source>
</evidence>
<proteinExistence type="inferred from homology"/>
<dbReference type="PANTHER" id="PTHR31642:SF266">
    <property type="entry name" value="HXXXD-TYPE ACYL-TRANSFERASE FAMILY PROTEIN"/>
    <property type="match status" value="1"/>
</dbReference>
<name>A0A4S4EXK2_CAMSN</name>
<reference evidence="2 3" key="1">
    <citation type="journal article" date="2018" name="Proc. Natl. Acad. Sci. U.S.A.">
        <title>Draft genome sequence of Camellia sinensis var. sinensis provides insights into the evolution of the tea genome and tea quality.</title>
        <authorList>
            <person name="Wei C."/>
            <person name="Yang H."/>
            <person name="Wang S."/>
            <person name="Zhao J."/>
            <person name="Liu C."/>
            <person name="Gao L."/>
            <person name="Xia E."/>
            <person name="Lu Y."/>
            <person name="Tai Y."/>
            <person name="She G."/>
            <person name="Sun J."/>
            <person name="Cao H."/>
            <person name="Tong W."/>
            <person name="Gao Q."/>
            <person name="Li Y."/>
            <person name="Deng W."/>
            <person name="Jiang X."/>
            <person name="Wang W."/>
            <person name="Chen Q."/>
            <person name="Zhang S."/>
            <person name="Li H."/>
            <person name="Wu J."/>
            <person name="Wang P."/>
            <person name="Li P."/>
            <person name="Shi C."/>
            <person name="Zheng F."/>
            <person name="Jian J."/>
            <person name="Huang B."/>
            <person name="Shan D."/>
            <person name="Shi M."/>
            <person name="Fang C."/>
            <person name="Yue Y."/>
            <person name="Li F."/>
            <person name="Li D."/>
            <person name="Wei S."/>
            <person name="Han B."/>
            <person name="Jiang C."/>
            <person name="Yin Y."/>
            <person name="Xia T."/>
            <person name="Zhang Z."/>
            <person name="Bennetzen J.L."/>
            <person name="Zhao S."/>
            <person name="Wan X."/>
        </authorList>
    </citation>
    <scope>NUCLEOTIDE SEQUENCE [LARGE SCALE GENOMIC DNA]</scope>
    <source>
        <strain evidence="3">cv. Shuchazao</strain>
        <tissue evidence="2">Leaf</tissue>
    </source>
</reference>
<evidence type="ECO:0008006" key="4">
    <source>
        <dbReference type="Google" id="ProtNLM"/>
    </source>
</evidence>
<dbReference type="STRING" id="542762.A0A4S4EXK2"/>
<dbReference type="AlphaFoldDB" id="A0A4S4EXK2"/>
<sequence>MSGKGELVVVEVRKKEVVAAGLPMQEHLLPLSNLDLLLPPVDVAVFFCYKNPTTTTTRLTGKEGGLLFTFASMVYVLKKAMSQALVSYYPFAGEVVHNTVGEPQLLCNNRGVDFIEAFAHVELQGLNFYNPDDSIEGKLVPKKKQGVLSVQATELKCGGLVVACTFDHRVADAYSTNMFLVSWAEMAHDKQLSLLPSIGRSILSPRQPGWYDPFLDDMYVPVSALPPLPKNTKPNVDELISRIYYIEAKVLKSGCGRCNGGGAAVAVAGCKGRSSLANHGTSGRGKTKLEAFSAFLWKLVAAREAERGKISRMGIVVDGRMRLREADADSKRATLMDAYFGNVLSIPFGKERVGDLKEKPLSWVAEAVHDCLENAATKEHFLDLIDWVEAHRPEPALAKIYAGSSGKEDDGPAFVVSSGRQFPVSKVDFGWGRPTFGSYHFPWGGEAGYVMPMPSPLQNGDWIVYMHLLKQQLKFIETKAAHVFRPLTFDYLNLN</sequence>
<organism evidence="2 3">
    <name type="scientific">Camellia sinensis var. sinensis</name>
    <name type="common">China tea</name>
    <dbReference type="NCBI Taxonomy" id="542762"/>
    <lineage>
        <taxon>Eukaryota</taxon>
        <taxon>Viridiplantae</taxon>
        <taxon>Streptophyta</taxon>
        <taxon>Embryophyta</taxon>
        <taxon>Tracheophyta</taxon>
        <taxon>Spermatophyta</taxon>
        <taxon>Magnoliopsida</taxon>
        <taxon>eudicotyledons</taxon>
        <taxon>Gunneridae</taxon>
        <taxon>Pentapetalae</taxon>
        <taxon>asterids</taxon>
        <taxon>Ericales</taxon>
        <taxon>Theaceae</taxon>
        <taxon>Camellia</taxon>
    </lineage>
</organism>
<gene>
    <name evidence="2" type="ORF">TEA_019997</name>
</gene>
<evidence type="ECO:0000313" key="3">
    <source>
        <dbReference type="Proteomes" id="UP000306102"/>
    </source>
</evidence>